<reference evidence="2 3" key="1">
    <citation type="submission" date="2020-02" db="EMBL/GenBank/DDBJ databases">
        <authorList>
            <person name="Ma Q."/>
            <person name="Huang Y."/>
            <person name="Song X."/>
            <person name="Pei D."/>
        </authorList>
    </citation>
    <scope>NUCLEOTIDE SEQUENCE [LARGE SCALE GENOMIC DNA]</scope>
    <source>
        <strain evidence="2">Sxm20200214</strain>
        <tissue evidence="2">Leaf</tissue>
    </source>
</reference>
<evidence type="ECO:0000313" key="3">
    <source>
        <dbReference type="Proteomes" id="UP000886595"/>
    </source>
</evidence>
<dbReference type="AlphaFoldDB" id="A0A8X7VNE7"/>
<evidence type="ECO:0000256" key="1">
    <source>
        <dbReference type="SAM" id="MobiDB-lite"/>
    </source>
</evidence>
<proteinExistence type="predicted"/>
<name>A0A8X7VNE7_BRACI</name>
<dbReference type="EMBL" id="JAAMPC010000004">
    <property type="protein sequence ID" value="KAG2314419.1"/>
    <property type="molecule type" value="Genomic_DNA"/>
</dbReference>
<feature type="region of interest" description="Disordered" evidence="1">
    <location>
        <begin position="123"/>
        <end position="152"/>
    </location>
</feature>
<accession>A0A8X7VNE7</accession>
<protein>
    <submittedName>
        <fullName evidence="2">Uncharacterized protein</fullName>
    </submittedName>
</protein>
<comment type="caution">
    <text evidence="2">The sequence shown here is derived from an EMBL/GenBank/DDBJ whole genome shotgun (WGS) entry which is preliminary data.</text>
</comment>
<evidence type="ECO:0000313" key="2">
    <source>
        <dbReference type="EMBL" id="KAG2314419.1"/>
    </source>
</evidence>
<gene>
    <name evidence="2" type="ORF">Bca52824_017541</name>
</gene>
<sequence length="152" mass="17349">MVIHVTCTELVADSLTDNDWFVYANGDISDLLKICSCKESCGRVDHQLVWCLLRNHELVTTFIKLIGSREEIPSKFHSSPVYLWKNGNGLGPPTNTVPEKEEVWWFEVQGVLDTKNRKYCDTHDDSSQAASKTHQKLPHQDQYTNSLRKASL</sequence>
<feature type="compositionally biased region" description="Polar residues" evidence="1">
    <location>
        <begin position="141"/>
        <end position="152"/>
    </location>
</feature>
<organism evidence="2 3">
    <name type="scientific">Brassica carinata</name>
    <name type="common">Ethiopian mustard</name>
    <name type="synonym">Abyssinian cabbage</name>
    <dbReference type="NCBI Taxonomy" id="52824"/>
    <lineage>
        <taxon>Eukaryota</taxon>
        <taxon>Viridiplantae</taxon>
        <taxon>Streptophyta</taxon>
        <taxon>Embryophyta</taxon>
        <taxon>Tracheophyta</taxon>
        <taxon>Spermatophyta</taxon>
        <taxon>Magnoliopsida</taxon>
        <taxon>eudicotyledons</taxon>
        <taxon>Gunneridae</taxon>
        <taxon>Pentapetalae</taxon>
        <taxon>rosids</taxon>
        <taxon>malvids</taxon>
        <taxon>Brassicales</taxon>
        <taxon>Brassicaceae</taxon>
        <taxon>Brassiceae</taxon>
        <taxon>Brassica</taxon>
    </lineage>
</organism>
<keyword evidence="3" id="KW-1185">Reference proteome</keyword>
<dbReference type="Proteomes" id="UP000886595">
    <property type="component" value="Unassembled WGS sequence"/>
</dbReference>